<dbReference type="AlphaFoldDB" id="A0AAD8YMN1"/>
<evidence type="ECO:0000256" key="1">
    <source>
        <dbReference type="SAM" id="MobiDB-lite"/>
    </source>
</evidence>
<reference evidence="3" key="1">
    <citation type="submission" date="2023-06" db="EMBL/GenBank/DDBJ databases">
        <title>Survivors Of The Sea: Transcriptome response of Skeletonema marinoi to long-term dormancy.</title>
        <authorList>
            <person name="Pinder M.I.M."/>
            <person name="Kourtchenko O."/>
            <person name="Robertson E.K."/>
            <person name="Larsson T."/>
            <person name="Maumus F."/>
            <person name="Osuna-Cruz C.M."/>
            <person name="Vancaester E."/>
            <person name="Stenow R."/>
            <person name="Vandepoele K."/>
            <person name="Ploug H."/>
            <person name="Bruchert V."/>
            <person name="Godhe A."/>
            <person name="Topel M."/>
        </authorList>
    </citation>
    <scope>NUCLEOTIDE SEQUENCE</scope>
    <source>
        <strain evidence="3">R05AC</strain>
    </source>
</reference>
<evidence type="ECO:0000313" key="4">
    <source>
        <dbReference type="Proteomes" id="UP001224775"/>
    </source>
</evidence>
<sequence length="257" mass="29391">MHYKRQSCEDEETGTDDATTSTKAAESSSNNGGGSSKQKGKRKVPRLTAEKIAQLTSIGFEFDSRDAKWMQRLDELYKYKEEHGDFLVPSTYPDNPTLSNWVASQRAQYKLYKKGVVNDNRQKETKETSHQDRVAFDAKPWLEKYKDLLFFIASNDGIESLQNDDPYLAEWNVKEHDDSRVEGTALTENNSAEGEDEMKERASLMEASDFFAFCQGTKEKIILLRDSADVESTYKEGLWDQQPNDTKMMNTNNDNLC</sequence>
<evidence type="ECO:0000313" key="3">
    <source>
        <dbReference type="EMBL" id="KAK1748802.1"/>
    </source>
</evidence>
<accession>A0AAD8YMN1</accession>
<protein>
    <recommendedName>
        <fullName evidence="2">Helicase-associated domain-containing protein</fullName>
    </recommendedName>
</protein>
<name>A0AAD8YMN1_9STRA</name>
<gene>
    <name evidence="3" type="ORF">QTG54_000741</name>
</gene>
<proteinExistence type="predicted"/>
<dbReference type="EMBL" id="JATAAI010000001">
    <property type="protein sequence ID" value="KAK1748802.1"/>
    <property type="molecule type" value="Genomic_DNA"/>
</dbReference>
<comment type="caution">
    <text evidence="3">The sequence shown here is derived from an EMBL/GenBank/DDBJ whole genome shotgun (WGS) entry which is preliminary data.</text>
</comment>
<feature type="domain" description="Helicase-associated" evidence="2">
    <location>
        <begin position="66"/>
        <end position="121"/>
    </location>
</feature>
<feature type="region of interest" description="Disordered" evidence="1">
    <location>
        <begin position="1"/>
        <end position="48"/>
    </location>
</feature>
<dbReference type="Pfam" id="PF03457">
    <property type="entry name" value="HA"/>
    <property type="match status" value="1"/>
</dbReference>
<dbReference type="InterPro" id="IPR005114">
    <property type="entry name" value="Helicase_assoc"/>
</dbReference>
<dbReference type="Proteomes" id="UP001224775">
    <property type="component" value="Unassembled WGS sequence"/>
</dbReference>
<dbReference type="PANTHER" id="PTHR33418:SF1">
    <property type="entry name" value="HELICASE-ASSOCIATED DOMAIN-CONTAINING PROTEIN"/>
    <property type="match status" value="1"/>
</dbReference>
<dbReference type="Gene3D" id="6.10.140.530">
    <property type="match status" value="1"/>
</dbReference>
<keyword evidence="4" id="KW-1185">Reference proteome</keyword>
<organism evidence="3 4">
    <name type="scientific">Skeletonema marinoi</name>
    <dbReference type="NCBI Taxonomy" id="267567"/>
    <lineage>
        <taxon>Eukaryota</taxon>
        <taxon>Sar</taxon>
        <taxon>Stramenopiles</taxon>
        <taxon>Ochrophyta</taxon>
        <taxon>Bacillariophyta</taxon>
        <taxon>Coscinodiscophyceae</taxon>
        <taxon>Thalassiosirophycidae</taxon>
        <taxon>Thalassiosirales</taxon>
        <taxon>Skeletonemataceae</taxon>
        <taxon>Skeletonema</taxon>
        <taxon>Skeletonema marinoi-dohrnii complex</taxon>
    </lineage>
</organism>
<dbReference type="PANTHER" id="PTHR33418">
    <property type="entry name" value="HELICASE-ASSOCIATED"/>
    <property type="match status" value="1"/>
</dbReference>
<feature type="compositionally biased region" description="Low complexity" evidence="1">
    <location>
        <begin position="16"/>
        <end position="30"/>
    </location>
</feature>
<evidence type="ECO:0000259" key="2">
    <source>
        <dbReference type="Pfam" id="PF03457"/>
    </source>
</evidence>